<dbReference type="InterPro" id="IPR037185">
    <property type="entry name" value="EmrE-like"/>
</dbReference>
<feature type="transmembrane region" description="Helical" evidence="1">
    <location>
        <begin position="251"/>
        <end position="273"/>
    </location>
</feature>
<proteinExistence type="predicted"/>
<name>A0ABW5G0E2_9PSEU</name>
<feature type="transmembrane region" description="Helical" evidence="1">
    <location>
        <begin position="224"/>
        <end position="245"/>
    </location>
</feature>
<dbReference type="PANTHER" id="PTHR40761">
    <property type="entry name" value="CONSERVED INTEGRAL MEMBRANE ALANINE VALINE AND LEUCINE RICH PROTEIN-RELATED"/>
    <property type="match status" value="1"/>
</dbReference>
<organism evidence="2 3">
    <name type="scientific">Amycolatopsis pigmentata</name>
    <dbReference type="NCBI Taxonomy" id="450801"/>
    <lineage>
        <taxon>Bacteria</taxon>
        <taxon>Bacillati</taxon>
        <taxon>Actinomycetota</taxon>
        <taxon>Actinomycetes</taxon>
        <taxon>Pseudonocardiales</taxon>
        <taxon>Pseudonocardiaceae</taxon>
        <taxon>Amycolatopsis</taxon>
    </lineage>
</organism>
<feature type="transmembrane region" description="Helical" evidence="1">
    <location>
        <begin position="100"/>
        <end position="119"/>
    </location>
</feature>
<feature type="transmembrane region" description="Helical" evidence="1">
    <location>
        <begin position="161"/>
        <end position="179"/>
    </location>
</feature>
<keyword evidence="3" id="KW-1185">Reference proteome</keyword>
<keyword evidence="1" id="KW-1133">Transmembrane helix</keyword>
<keyword evidence="1" id="KW-0812">Transmembrane</keyword>
<evidence type="ECO:0000313" key="2">
    <source>
        <dbReference type="EMBL" id="MFD2420364.1"/>
    </source>
</evidence>
<comment type="caution">
    <text evidence="2">The sequence shown here is derived from an EMBL/GenBank/DDBJ whole genome shotgun (WGS) entry which is preliminary data.</text>
</comment>
<sequence length="294" mass="30572">MIVAVLCALGAALSNATGTVMQSRAARRAPERDTMRLMLMKHLMRQPGWYAGIGGMIGGFLLQATALSLAGLALVQPVIAVELPITLLIGARVFHRRVGWPALSGMLALSGGLALLITSTRPRGGHEPATIWPWVWACAISLLLGGALITAGLAARGGLRAALFGSVSGLAFGFTAALMKGALNRLPQGLLAVLESWQLYAMVVTGIAAVFLTQNALQSGPLAAAQPAITTCEPLTSILFGVLLFDESLRAGWWLFPTVLGGGMLVTGSVLLARSPLSSATTGQDGAEVPERQR</sequence>
<dbReference type="EMBL" id="JBHUKR010000017">
    <property type="protein sequence ID" value="MFD2420364.1"/>
    <property type="molecule type" value="Genomic_DNA"/>
</dbReference>
<accession>A0ABW5G0E2</accession>
<gene>
    <name evidence="2" type="ORF">ACFSXZ_28935</name>
</gene>
<protein>
    <submittedName>
        <fullName evidence="2">DMT family transporter</fullName>
    </submittedName>
</protein>
<keyword evidence="1" id="KW-0472">Membrane</keyword>
<dbReference type="RefSeq" id="WP_378268387.1">
    <property type="nucleotide sequence ID" value="NZ_JBHUKR010000017.1"/>
</dbReference>
<dbReference type="Proteomes" id="UP001597417">
    <property type="component" value="Unassembled WGS sequence"/>
</dbReference>
<feature type="transmembrane region" description="Helical" evidence="1">
    <location>
        <begin position="199"/>
        <end position="217"/>
    </location>
</feature>
<evidence type="ECO:0000313" key="3">
    <source>
        <dbReference type="Proteomes" id="UP001597417"/>
    </source>
</evidence>
<evidence type="ECO:0000256" key="1">
    <source>
        <dbReference type="SAM" id="Phobius"/>
    </source>
</evidence>
<reference evidence="3" key="1">
    <citation type="journal article" date="2019" name="Int. J. Syst. Evol. Microbiol.">
        <title>The Global Catalogue of Microorganisms (GCM) 10K type strain sequencing project: providing services to taxonomists for standard genome sequencing and annotation.</title>
        <authorList>
            <consortium name="The Broad Institute Genomics Platform"/>
            <consortium name="The Broad Institute Genome Sequencing Center for Infectious Disease"/>
            <person name="Wu L."/>
            <person name="Ma J."/>
        </authorList>
    </citation>
    <scope>NUCLEOTIDE SEQUENCE [LARGE SCALE GENOMIC DNA]</scope>
    <source>
        <strain evidence="3">CGMCC 4.7645</strain>
    </source>
</reference>
<dbReference type="PANTHER" id="PTHR40761:SF1">
    <property type="entry name" value="CONSERVED INTEGRAL MEMBRANE ALANINE VALINE AND LEUCINE RICH PROTEIN-RELATED"/>
    <property type="match status" value="1"/>
</dbReference>
<feature type="transmembrane region" description="Helical" evidence="1">
    <location>
        <begin position="49"/>
        <end position="79"/>
    </location>
</feature>
<dbReference type="SUPFAM" id="SSF103481">
    <property type="entry name" value="Multidrug resistance efflux transporter EmrE"/>
    <property type="match status" value="2"/>
</dbReference>
<feature type="transmembrane region" description="Helical" evidence="1">
    <location>
        <begin position="131"/>
        <end position="154"/>
    </location>
</feature>
<dbReference type="NCBIfam" id="NF038012">
    <property type="entry name" value="DMT_1"/>
    <property type="match status" value="1"/>
</dbReference>